<sequence>VPQLDASLLNLTDVNEWRASIAGGRGELKSNGGEMSQCFLSKEETIEIPFLWALYFFVGTLMADALPQGFKERVQRRGIVVGDWAPQREIL</sequence>
<dbReference type="SUPFAM" id="SSF53756">
    <property type="entry name" value="UDP-Glycosyltransferase/glycogen phosphorylase"/>
    <property type="match status" value="1"/>
</dbReference>
<protein>
    <submittedName>
        <fullName evidence="2">Uncharacterized protein</fullName>
    </submittedName>
</protein>
<evidence type="ECO:0000256" key="1">
    <source>
        <dbReference type="SAM" id="Phobius"/>
    </source>
</evidence>
<dbReference type="Gene3D" id="3.40.50.2000">
    <property type="entry name" value="Glycogen Phosphorylase B"/>
    <property type="match status" value="1"/>
</dbReference>
<keyword evidence="1" id="KW-1133">Transmembrane helix</keyword>
<dbReference type="EMBL" id="JAHRHJ020000009">
    <property type="protein sequence ID" value="KAH9300111.1"/>
    <property type="molecule type" value="Genomic_DNA"/>
</dbReference>
<dbReference type="AlphaFoldDB" id="A0AA38CF01"/>
<proteinExistence type="predicted"/>
<organism evidence="2 3">
    <name type="scientific">Taxus chinensis</name>
    <name type="common">Chinese yew</name>
    <name type="synonym">Taxus wallichiana var. chinensis</name>
    <dbReference type="NCBI Taxonomy" id="29808"/>
    <lineage>
        <taxon>Eukaryota</taxon>
        <taxon>Viridiplantae</taxon>
        <taxon>Streptophyta</taxon>
        <taxon>Embryophyta</taxon>
        <taxon>Tracheophyta</taxon>
        <taxon>Spermatophyta</taxon>
        <taxon>Pinopsida</taxon>
        <taxon>Pinidae</taxon>
        <taxon>Conifers II</taxon>
        <taxon>Cupressales</taxon>
        <taxon>Taxaceae</taxon>
        <taxon>Taxus</taxon>
    </lineage>
</organism>
<keyword evidence="1" id="KW-0812">Transmembrane</keyword>
<evidence type="ECO:0000313" key="3">
    <source>
        <dbReference type="Proteomes" id="UP000824469"/>
    </source>
</evidence>
<feature type="transmembrane region" description="Helical" evidence="1">
    <location>
        <begin position="50"/>
        <end position="67"/>
    </location>
</feature>
<comment type="caution">
    <text evidence="2">The sequence shown here is derived from an EMBL/GenBank/DDBJ whole genome shotgun (WGS) entry which is preliminary data.</text>
</comment>
<gene>
    <name evidence="2" type="ORF">KI387_011694</name>
</gene>
<feature type="non-terminal residue" evidence="2">
    <location>
        <position position="1"/>
    </location>
</feature>
<dbReference type="Proteomes" id="UP000824469">
    <property type="component" value="Unassembled WGS sequence"/>
</dbReference>
<feature type="non-terminal residue" evidence="2">
    <location>
        <position position="91"/>
    </location>
</feature>
<reference evidence="2 3" key="1">
    <citation type="journal article" date="2021" name="Nat. Plants">
        <title>The Taxus genome provides insights into paclitaxel biosynthesis.</title>
        <authorList>
            <person name="Xiong X."/>
            <person name="Gou J."/>
            <person name="Liao Q."/>
            <person name="Li Y."/>
            <person name="Zhou Q."/>
            <person name="Bi G."/>
            <person name="Li C."/>
            <person name="Du R."/>
            <person name="Wang X."/>
            <person name="Sun T."/>
            <person name="Guo L."/>
            <person name="Liang H."/>
            <person name="Lu P."/>
            <person name="Wu Y."/>
            <person name="Zhang Z."/>
            <person name="Ro D.K."/>
            <person name="Shang Y."/>
            <person name="Huang S."/>
            <person name="Yan J."/>
        </authorList>
    </citation>
    <scope>NUCLEOTIDE SEQUENCE [LARGE SCALE GENOMIC DNA]</scope>
    <source>
        <strain evidence="2">Ta-2019</strain>
    </source>
</reference>
<accession>A0AA38CF01</accession>
<name>A0AA38CF01_TAXCH</name>
<keyword evidence="3" id="KW-1185">Reference proteome</keyword>
<evidence type="ECO:0000313" key="2">
    <source>
        <dbReference type="EMBL" id="KAH9300111.1"/>
    </source>
</evidence>
<keyword evidence="1" id="KW-0472">Membrane</keyword>